<evidence type="ECO:0000259" key="2">
    <source>
        <dbReference type="Pfam" id="PF00534"/>
    </source>
</evidence>
<comment type="caution">
    <text evidence="3">The sequence shown here is derived from an EMBL/GenBank/DDBJ whole genome shotgun (WGS) entry which is preliminary data.</text>
</comment>
<dbReference type="GO" id="GO:0016758">
    <property type="term" value="F:hexosyltransferase activity"/>
    <property type="evidence" value="ECO:0007669"/>
    <property type="project" value="TreeGrafter"/>
</dbReference>
<keyword evidence="3" id="KW-0808">Transferase</keyword>
<dbReference type="CDD" id="cd03801">
    <property type="entry name" value="GT4_PimA-like"/>
    <property type="match status" value="1"/>
</dbReference>
<sequence length="232" mass="24282">MASTRPDSARASPTSRRATRLGANGRPLVLFCGRLTVDKGVHRLLDALARLPADLPFLGVIAGEGPESERVRARTQTEAGLVGRTVYLGTLRESEKPSLFSQSALFALPSTADLQPLALLEAMASGVAVVVGAQGGPARMVRSGEDGWAVDPTDPEVLSSALARLLTDPGLRARLGSCARARVEALFSQRQTLRQFLELYEGVRMGAGPVPLGAGPAPFPADPRAPGGEPPT</sequence>
<evidence type="ECO:0000313" key="3">
    <source>
        <dbReference type="EMBL" id="EQD51724.1"/>
    </source>
</evidence>
<dbReference type="AlphaFoldDB" id="T1BF96"/>
<dbReference type="PANTHER" id="PTHR45947">
    <property type="entry name" value="SULFOQUINOVOSYL TRANSFERASE SQD2"/>
    <property type="match status" value="1"/>
</dbReference>
<reference evidence="3" key="2">
    <citation type="journal article" date="2014" name="ISME J.">
        <title>Microbial stratification in low pH oxic and suboxic macroscopic growths along an acid mine drainage.</title>
        <authorList>
            <person name="Mendez-Garcia C."/>
            <person name="Mesa V."/>
            <person name="Sprenger R.R."/>
            <person name="Richter M."/>
            <person name="Diez M.S."/>
            <person name="Solano J."/>
            <person name="Bargiela R."/>
            <person name="Golyshina O.V."/>
            <person name="Manteca A."/>
            <person name="Ramos J.L."/>
            <person name="Gallego J.R."/>
            <person name="Llorente I."/>
            <person name="Martins Dos Santos V.A."/>
            <person name="Jensen O.N."/>
            <person name="Pelaez A.I."/>
            <person name="Sanchez J."/>
            <person name="Ferrer M."/>
        </authorList>
    </citation>
    <scope>NUCLEOTIDE SEQUENCE</scope>
</reference>
<feature type="domain" description="Glycosyl transferase family 1" evidence="2">
    <location>
        <begin position="24"/>
        <end position="181"/>
    </location>
</feature>
<dbReference type="EC" id="2.4.-.-" evidence="3"/>
<gene>
    <name evidence="3" type="ORF">B1B_10910</name>
</gene>
<name>T1BF96_9ZZZZ</name>
<feature type="compositionally biased region" description="Pro residues" evidence="1">
    <location>
        <begin position="217"/>
        <end position="232"/>
    </location>
</feature>
<dbReference type="Gene3D" id="3.40.50.2000">
    <property type="entry name" value="Glycogen Phosphorylase B"/>
    <property type="match status" value="2"/>
</dbReference>
<feature type="non-terminal residue" evidence="3">
    <location>
        <position position="232"/>
    </location>
</feature>
<accession>T1BF96</accession>
<protein>
    <submittedName>
        <fullName evidence="3">Glycosyl transferase, group 1 domain protein</fullName>
        <ecNumber evidence="3">2.4.-.-</ecNumber>
    </submittedName>
</protein>
<dbReference type="InterPro" id="IPR001296">
    <property type="entry name" value="Glyco_trans_1"/>
</dbReference>
<feature type="region of interest" description="Disordered" evidence="1">
    <location>
        <begin position="211"/>
        <end position="232"/>
    </location>
</feature>
<dbReference type="Pfam" id="PF00534">
    <property type="entry name" value="Glycos_transf_1"/>
    <property type="match status" value="1"/>
</dbReference>
<proteinExistence type="predicted"/>
<dbReference type="InterPro" id="IPR050194">
    <property type="entry name" value="Glycosyltransferase_grp1"/>
</dbReference>
<evidence type="ECO:0000256" key="1">
    <source>
        <dbReference type="SAM" id="MobiDB-lite"/>
    </source>
</evidence>
<keyword evidence="3" id="KW-0328">Glycosyltransferase</keyword>
<dbReference type="PANTHER" id="PTHR45947:SF3">
    <property type="entry name" value="SULFOQUINOVOSYL TRANSFERASE SQD2"/>
    <property type="match status" value="1"/>
</dbReference>
<organism evidence="3">
    <name type="scientific">mine drainage metagenome</name>
    <dbReference type="NCBI Taxonomy" id="410659"/>
    <lineage>
        <taxon>unclassified sequences</taxon>
        <taxon>metagenomes</taxon>
        <taxon>ecological metagenomes</taxon>
    </lineage>
</organism>
<dbReference type="EMBL" id="AUZY01007048">
    <property type="protein sequence ID" value="EQD51724.1"/>
    <property type="molecule type" value="Genomic_DNA"/>
</dbReference>
<reference evidence="3" key="1">
    <citation type="submission" date="2013-08" db="EMBL/GenBank/DDBJ databases">
        <authorList>
            <person name="Mendez C."/>
            <person name="Richter M."/>
            <person name="Ferrer M."/>
            <person name="Sanchez J."/>
        </authorList>
    </citation>
    <scope>NUCLEOTIDE SEQUENCE</scope>
</reference>
<dbReference type="SUPFAM" id="SSF53756">
    <property type="entry name" value="UDP-Glycosyltransferase/glycogen phosphorylase"/>
    <property type="match status" value="1"/>
</dbReference>